<dbReference type="InterPro" id="IPR036249">
    <property type="entry name" value="Thioredoxin-like_sf"/>
</dbReference>
<evidence type="ECO:0000313" key="7">
    <source>
        <dbReference type="Proteomes" id="UP000016424"/>
    </source>
</evidence>
<gene>
    <name evidence="6" type="ORF">GBL_2991</name>
</gene>
<comment type="similarity">
    <text evidence="1">Belongs to the thioredoxin family.</text>
</comment>
<accession>U2Y610</accession>
<dbReference type="EMBL" id="BASG01000039">
    <property type="protein sequence ID" value="GAD14774.1"/>
    <property type="molecule type" value="Genomic_DNA"/>
</dbReference>
<dbReference type="AlphaFoldDB" id="U2Y610"/>
<dbReference type="Gene3D" id="3.40.30.10">
    <property type="entry name" value="Glutaredoxin"/>
    <property type="match status" value="1"/>
</dbReference>
<dbReference type="GO" id="GO:0005737">
    <property type="term" value="C:cytoplasm"/>
    <property type="evidence" value="ECO:0007669"/>
    <property type="project" value="TreeGrafter"/>
</dbReference>
<keyword evidence="3" id="KW-0676">Redox-active center</keyword>
<evidence type="ECO:0000256" key="3">
    <source>
        <dbReference type="ARBA" id="ARBA00023284"/>
    </source>
</evidence>
<evidence type="ECO:0000256" key="2">
    <source>
        <dbReference type="ARBA" id="ARBA00023157"/>
    </source>
</evidence>
<feature type="domain" description="Thioredoxin" evidence="5">
    <location>
        <begin position="50"/>
        <end position="168"/>
    </location>
</feature>
<dbReference type="PROSITE" id="PS51352">
    <property type="entry name" value="THIOREDOXIN_2"/>
    <property type="match status" value="1"/>
</dbReference>
<evidence type="ECO:0000256" key="1">
    <source>
        <dbReference type="ARBA" id="ARBA00008987"/>
    </source>
</evidence>
<dbReference type="InterPro" id="IPR013766">
    <property type="entry name" value="Thioredoxin_domain"/>
</dbReference>
<keyword evidence="4" id="KW-0472">Membrane</keyword>
<name>U2Y610_GEOKU</name>
<feature type="transmembrane region" description="Helical" evidence="4">
    <location>
        <begin position="17"/>
        <end position="37"/>
    </location>
</feature>
<dbReference type="CDD" id="cd02947">
    <property type="entry name" value="TRX_family"/>
    <property type="match status" value="1"/>
</dbReference>
<evidence type="ECO:0000256" key="4">
    <source>
        <dbReference type="SAM" id="Phobius"/>
    </source>
</evidence>
<dbReference type="PANTHER" id="PTHR45663">
    <property type="entry name" value="GEO12009P1"/>
    <property type="match status" value="1"/>
</dbReference>
<proteinExistence type="inferred from homology"/>
<evidence type="ECO:0000259" key="5">
    <source>
        <dbReference type="PROSITE" id="PS51352"/>
    </source>
</evidence>
<comment type="caution">
    <text evidence="6">The sequence shown here is derived from an EMBL/GenBank/DDBJ whole genome shotgun (WGS) entry which is preliminary data.</text>
</comment>
<protein>
    <submittedName>
        <fullName evidence="6">Thioredoxin</fullName>
    </submittedName>
</protein>
<dbReference type="Proteomes" id="UP000016424">
    <property type="component" value="Unassembled WGS sequence"/>
</dbReference>
<organism evidence="6 7">
    <name type="scientific">Geobacillus kaustophilus GBlys</name>
    <dbReference type="NCBI Taxonomy" id="1337888"/>
    <lineage>
        <taxon>Bacteria</taxon>
        <taxon>Bacillati</taxon>
        <taxon>Bacillota</taxon>
        <taxon>Bacilli</taxon>
        <taxon>Bacillales</taxon>
        <taxon>Anoxybacillaceae</taxon>
        <taxon>Geobacillus</taxon>
        <taxon>Geobacillus thermoleovorans group</taxon>
    </lineage>
</organism>
<reference evidence="7" key="1">
    <citation type="journal article" date="2013" name="Genome">
        <title>Draft Genome Sequence of Geobacillus kaustophilus GBlys, a Lysogenic Strain with Bacteriophage phiOH2.</title>
        <authorList>
            <person name="Doi K."/>
            <person name="Mori K."/>
            <person name="Martono H."/>
            <person name="Nagayoshi Y."/>
            <person name="Fujino Y."/>
            <person name="Tashiro K."/>
            <person name="Kuhara S."/>
            <person name="Ohshima T."/>
        </authorList>
    </citation>
    <scope>NUCLEOTIDE SEQUENCE [LARGE SCALE GENOMIC DNA]</scope>
    <source>
        <strain evidence="7">GBlys</strain>
    </source>
</reference>
<sequence>MDRHAPAKKGERTLKKLLAFGGIIVVLFAAIAFITMYEQKEAASNNPYHKSELNPATIAQLDDPNYRNIILPAELKQQLADGKTLTVYFYSPTCPHCQRTTPIVVPLAKELGIDLKLFNLLEFEDGWDAYHIEATPTIVHYENGKEIKRIEGYHDEQTFRNWFSSLHSDK</sequence>
<dbReference type="SUPFAM" id="SSF52833">
    <property type="entry name" value="Thioredoxin-like"/>
    <property type="match status" value="1"/>
</dbReference>
<keyword evidence="2" id="KW-1015">Disulfide bond</keyword>
<dbReference type="Pfam" id="PF00085">
    <property type="entry name" value="Thioredoxin"/>
    <property type="match status" value="1"/>
</dbReference>
<keyword evidence="4" id="KW-1133">Transmembrane helix</keyword>
<keyword evidence="4" id="KW-0812">Transmembrane</keyword>
<evidence type="ECO:0000313" key="6">
    <source>
        <dbReference type="EMBL" id="GAD14774.1"/>
    </source>
</evidence>
<dbReference type="GO" id="GO:0015035">
    <property type="term" value="F:protein-disulfide reductase activity"/>
    <property type="evidence" value="ECO:0007669"/>
    <property type="project" value="TreeGrafter"/>
</dbReference>
<dbReference type="PANTHER" id="PTHR45663:SF11">
    <property type="entry name" value="GEO12009P1"/>
    <property type="match status" value="1"/>
</dbReference>